<dbReference type="AlphaFoldDB" id="A0A3P7R9Z5"/>
<dbReference type="EMBL" id="UYRU01096992">
    <property type="protein sequence ID" value="VDN39896.1"/>
    <property type="molecule type" value="Genomic_DNA"/>
</dbReference>
<evidence type="ECO:0000313" key="8">
    <source>
        <dbReference type="EMBL" id="VDN39896.1"/>
    </source>
</evidence>
<dbReference type="OrthoDB" id="5823771at2759"/>
<evidence type="ECO:0000256" key="6">
    <source>
        <dbReference type="ARBA" id="ARBA00023180"/>
    </source>
</evidence>
<dbReference type="GO" id="GO:0005886">
    <property type="term" value="C:plasma membrane"/>
    <property type="evidence" value="ECO:0007669"/>
    <property type="project" value="UniProtKB-SubCell"/>
</dbReference>
<keyword evidence="5" id="KW-0675">Receptor</keyword>
<dbReference type="PANTHER" id="PTHR32546:SF26">
    <property type="entry name" value="SMOG, ISOFORM D"/>
    <property type="match status" value="1"/>
</dbReference>
<name>A0A3P7R9Z5_DIBLA</name>
<gene>
    <name evidence="8" type="ORF">DILT_LOCUS18054</name>
</gene>
<dbReference type="InterPro" id="IPR043458">
    <property type="entry name" value="GPR158/179"/>
</dbReference>
<comment type="subcellular location">
    <subcellularLocation>
        <location evidence="1">Cell membrane</location>
        <topology evidence="1">Multi-pass membrane protein</topology>
    </subcellularLocation>
</comment>
<reference evidence="8 9" key="1">
    <citation type="submission" date="2018-11" db="EMBL/GenBank/DDBJ databases">
        <authorList>
            <consortium name="Pathogen Informatics"/>
        </authorList>
    </citation>
    <scope>NUCLEOTIDE SEQUENCE [LARGE SCALE GENOMIC DNA]</scope>
</reference>
<keyword evidence="6" id="KW-0325">Glycoprotein</keyword>
<proteinExistence type="inferred from homology"/>
<keyword evidence="3" id="KW-1003">Cell membrane</keyword>
<keyword evidence="7" id="KW-0807">Transducer</keyword>
<evidence type="ECO:0000256" key="7">
    <source>
        <dbReference type="ARBA" id="ARBA00023224"/>
    </source>
</evidence>
<evidence type="ECO:0000256" key="4">
    <source>
        <dbReference type="ARBA" id="ARBA00023040"/>
    </source>
</evidence>
<organism evidence="8 9">
    <name type="scientific">Dibothriocephalus latus</name>
    <name type="common">Fish tapeworm</name>
    <name type="synonym">Diphyllobothrium latum</name>
    <dbReference type="NCBI Taxonomy" id="60516"/>
    <lineage>
        <taxon>Eukaryota</taxon>
        <taxon>Metazoa</taxon>
        <taxon>Spiralia</taxon>
        <taxon>Lophotrochozoa</taxon>
        <taxon>Platyhelminthes</taxon>
        <taxon>Cestoda</taxon>
        <taxon>Eucestoda</taxon>
        <taxon>Diphyllobothriidea</taxon>
        <taxon>Diphyllobothriidae</taxon>
        <taxon>Dibothriocephalus</taxon>
    </lineage>
</organism>
<evidence type="ECO:0000256" key="3">
    <source>
        <dbReference type="ARBA" id="ARBA00022475"/>
    </source>
</evidence>
<evidence type="ECO:0000256" key="1">
    <source>
        <dbReference type="ARBA" id="ARBA00004651"/>
    </source>
</evidence>
<evidence type="ECO:0000256" key="2">
    <source>
        <dbReference type="ARBA" id="ARBA00007242"/>
    </source>
</evidence>
<keyword evidence="3" id="KW-0472">Membrane</keyword>
<dbReference type="PANTHER" id="PTHR32546">
    <property type="entry name" value="G-PROTEIN COUPLED RECEPTOR 158-RELATED"/>
    <property type="match status" value="1"/>
</dbReference>
<keyword evidence="9" id="KW-1185">Reference proteome</keyword>
<evidence type="ECO:0000256" key="5">
    <source>
        <dbReference type="ARBA" id="ARBA00023170"/>
    </source>
</evidence>
<dbReference type="GO" id="GO:0004930">
    <property type="term" value="F:G protein-coupled receptor activity"/>
    <property type="evidence" value="ECO:0007669"/>
    <property type="project" value="UniProtKB-KW"/>
</dbReference>
<evidence type="ECO:0000313" key="9">
    <source>
        <dbReference type="Proteomes" id="UP000281553"/>
    </source>
</evidence>
<accession>A0A3P7R9Z5</accession>
<dbReference type="Proteomes" id="UP000281553">
    <property type="component" value="Unassembled WGS sequence"/>
</dbReference>
<keyword evidence="4" id="KW-0297">G-protein coupled receptor</keyword>
<sequence>MSFVVRGRGMVGAVPGASAAPHLVSSNKLRLASNGEIDLADVNLADMDPEVIRRELKRLYTAIEIYKTKAMRRDNPHISKRRGGRKQRR</sequence>
<comment type="similarity">
    <text evidence="2">Belongs to the G-protein coupled receptor 3 family.</text>
</comment>
<protein>
    <submittedName>
        <fullName evidence="8">Uncharacterized protein</fullName>
    </submittedName>
</protein>